<dbReference type="InterPro" id="IPR029063">
    <property type="entry name" value="SAM-dependent_MTases_sf"/>
</dbReference>
<dbReference type="Proteomes" id="UP000075737">
    <property type="component" value="Unassembled WGS sequence"/>
</dbReference>
<comment type="caution">
    <text evidence="1">The sequence shown here is derived from an EMBL/GenBank/DDBJ whole genome shotgun (WGS) entry which is preliminary data.</text>
</comment>
<name>A0A162MBV1_9FIRM</name>
<dbReference type="SUPFAM" id="SSF53335">
    <property type="entry name" value="S-adenosyl-L-methionine-dependent methyltransferases"/>
    <property type="match status" value="1"/>
</dbReference>
<evidence type="ECO:0000313" key="2">
    <source>
        <dbReference type="Proteomes" id="UP000075737"/>
    </source>
</evidence>
<dbReference type="Pfam" id="PF12847">
    <property type="entry name" value="Methyltransf_18"/>
    <property type="match status" value="1"/>
</dbReference>
<organism evidence="1 2">
    <name type="scientific">Thermovenabulum gondwanense</name>
    <dbReference type="NCBI Taxonomy" id="520767"/>
    <lineage>
        <taxon>Bacteria</taxon>
        <taxon>Bacillati</taxon>
        <taxon>Bacillota</taxon>
        <taxon>Clostridia</taxon>
        <taxon>Thermosediminibacterales</taxon>
        <taxon>Thermosediminibacteraceae</taxon>
        <taxon>Thermovenabulum</taxon>
    </lineage>
</organism>
<accession>A0A162MBV1</accession>
<protein>
    <submittedName>
        <fullName evidence="1">tRNA (Adenine(22)-N(1))-methyltransferase</fullName>
        <ecNumber evidence="1">2.1.1.217</ecNumber>
    </submittedName>
</protein>
<keyword evidence="1" id="KW-0489">Methyltransferase</keyword>
<dbReference type="Gene3D" id="3.40.50.150">
    <property type="entry name" value="Vaccinia Virus protein VP39"/>
    <property type="match status" value="1"/>
</dbReference>
<dbReference type="GO" id="GO:0032259">
    <property type="term" value="P:methylation"/>
    <property type="evidence" value="ECO:0007669"/>
    <property type="project" value="UniProtKB-KW"/>
</dbReference>
<gene>
    <name evidence="1" type="primary">trmK</name>
    <name evidence="1" type="ORF">ATZ99_17700</name>
</gene>
<evidence type="ECO:0000313" key="1">
    <source>
        <dbReference type="EMBL" id="KYO65181.1"/>
    </source>
</evidence>
<dbReference type="PANTHER" id="PTHR38451:SF1">
    <property type="entry name" value="TRNA (ADENINE(22)-N(1))-METHYLTRANSFERASE"/>
    <property type="match status" value="1"/>
</dbReference>
<keyword evidence="2" id="KW-1185">Reference proteome</keyword>
<dbReference type="EC" id="2.1.1.217" evidence="1"/>
<dbReference type="PANTHER" id="PTHR38451">
    <property type="entry name" value="TRNA (ADENINE(22)-N(1))-METHYLTRANSFERASE"/>
    <property type="match status" value="1"/>
</dbReference>
<sequence length="245" mass="28586">MKDIYLSERLKKIAEIIPPNSIVADIGTDHAYLPIFLVKNKISPRVIAVEAKKGPYERALKNVFYYHCEGNIEVRLGQGLKTILPEEIDVAVIAGMGGETIKKILVESKGKWEVIPGFILQPMKNLCELRRFLLENRFLFKDELVIKESNRFYEIWVVTQSKDMEFSFDYVDILIGPILKNKREEIVKEYLNDRINRLKENYRLSAKGKDKVKQEEILKKLKILTEVLNNAFLCHDYQYNRKTCS</sequence>
<dbReference type="GO" id="GO:0160105">
    <property type="term" value="F:tRNA (adenine(22)-N1)-methyltransferase activity"/>
    <property type="evidence" value="ECO:0007669"/>
    <property type="project" value="UniProtKB-EC"/>
</dbReference>
<dbReference type="OrthoDB" id="5881184at2"/>
<dbReference type="InterPro" id="IPR006901">
    <property type="entry name" value="TrmK"/>
</dbReference>
<dbReference type="STRING" id="520767.ATZ99_17700"/>
<dbReference type="PIRSF" id="PIRSF018637">
    <property type="entry name" value="TrmK"/>
    <property type="match status" value="1"/>
</dbReference>
<dbReference type="PATRIC" id="fig|520767.4.peg.1886"/>
<dbReference type="AlphaFoldDB" id="A0A162MBV1"/>
<proteinExistence type="predicted"/>
<dbReference type="RefSeq" id="WP_157074744.1">
    <property type="nucleotide sequence ID" value="NZ_LOHZ01000037.1"/>
</dbReference>
<dbReference type="EMBL" id="LOHZ01000037">
    <property type="protein sequence ID" value="KYO65181.1"/>
    <property type="molecule type" value="Genomic_DNA"/>
</dbReference>
<reference evidence="1 2" key="1">
    <citation type="submission" date="2015-12" db="EMBL/GenBank/DDBJ databases">
        <title>Draft genome of Thermovenabulum gondwanense isolated from a red thermophilic microbial mat colonisisng an outflow channel of a bore well.</title>
        <authorList>
            <person name="Patel B.K."/>
        </authorList>
    </citation>
    <scope>NUCLEOTIDE SEQUENCE [LARGE SCALE GENOMIC DNA]</scope>
    <source>
        <strain evidence="1 2">R270</strain>
    </source>
</reference>
<keyword evidence="1" id="KW-0808">Transferase</keyword>